<reference evidence="2" key="1">
    <citation type="submission" date="2022-11" db="UniProtKB">
        <authorList>
            <consortium name="WormBaseParasite"/>
        </authorList>
    </citation>
    <scope>IDENTIFICATION</scope>
</reference>
<dbReference type="Proteomes" id="UP000887580">
    <property type="component" value="Unplaced"/>
</dbReference>
<proteinExistence type="predicted"/>
<name>A0AC35FIW6_9BILA</name>
<dbReference type="WBParaSite" id="PS1159_v2.g17810.t1">
    <property type="protein sequence ID" value="PS1159_v2.g17810.t1"/>
    <property type="gene ID" value="PS1159_v2.g17810"/>
</dbReference>
<evidence type="ECO:0000313" key="1">
    <source>
        <dbReference type="Proteomes" id="UP000887580"/>
    </source>
</evidence>
<sequence length="162" mass="18185">MTTNQSLSKPSESVHSFIYGISEIRPHVFICGYLALTRGEKFKDLQITHAIDASNILNTVKMPNGGKIVVYCAAGISRSATLCIMYLVIHENLSLRDAFFEVKNARAGINPNFGFWKQMIEFETEKCGKSSVNLIEKDQLLIPDVLLNNGNKKQKRKFCSII</sequence>
<evidence type="ECO:0000313" key="2">
    <source>
        <dbReference type="WBParaSite" id="PS1159_v2.g17810.t1"/>
    </source>
</evidence>
<accession>A0AC35FIW6</accession>
<organism evidence="1 2">
    <name type="scientific">Panagrolaimus sp. PS1159</name>
    <dbReference type="NCBI Taxonomy" id="55785"/>
    <lineage>
        <taxon>Eukaryota</taxon>
        <taxon>Metazoa</taxon>
        <taxon>Ecdysozoa</taxon>
        <taxon>Nematoda</taxon>
        <taxon>Chromadorea</taxon>
        <taxon>Rhabditida</taxon>
        <taxon>Tylenchina</taxon>
        <taxon>Panagrolaimomorpha</taxon>
        <taxon>Panagrolaimoidea</taxon>
        <taxon>Panagrolaimidae</taxon>
        <taxon>Panagrolaimus</taxon>
    </lineage>
</organism>
<protein>
    <submittedName>
        <fullName evidence="2">Tyrosine specific protein phosphatases domain-containing protein</fullName>
    </submittedName>
</protein>